<evidence type="ECO:0000313" key="2">
    <source>
        <dbReference type="EMBL" id="CAB3259111.1"/>
    </source>
</evidence>
<dbReference type="AlphaFoldDB" id="A0A8S1BH64"/>
<dbReference type="OrthoDB" id="7471767at2759"/>
<name>A0A8S1BH64_ARCPL</name>
<sequence length="78" mass="8689">MLKYFIFSACLSVCLFFVTCEIAKEEECEWLGLKGKCVPPRMCLTTLDKRGDKAPTCANKGGEPTICCTDCELVNDTR</sequence>
<dbReference type="EMBL" id="CADEBC010000603">
    <property type="protein sequence ID" value="CAB3259111.1"/>
    <property type="molecule type" value="Genomic_DNA"/>
</dbReference>
<comment type="caution">
    <text evidence="2">The sequence shown here is derived from an EMBL/GenBank/DDBJ whole genome shotgun (WGS) entry which is preliminary data.</text>
</comment>
<evidence type="ECO:0000256" key="1">
    <source>
        <dbReference type="SAM" id="SignalP"/>
    </source>
</evidence>
<protein>
    <submittedName>
        <fullName evidence="2">Uncharacterized protein</fullName>
    </submittedName>
</protein>
<dbReference type="Proteomes" id="UP000494106">
    <property type="component" value="Unassembled WGS sequence"/>
</dbReference>
<keyword evidence="3" id="KW-1185">Reference proteome</keyword>
<proteinExistence type="predicted"/>
<accession>A0A8S1BH64</accession>
<feature type="chain" id="PRO_5035944307" evidence="1">
    <location>
        <begin position="26"/>
        <end position="78"/>
    </location>
</feature>
<evidence type="ECO:0000313" key="3">
    <source>
        <dbReference type="Proteomes" id="UP000494106"/>
    </source>
</evidence>
<keyword evidence="1" id="KW-0732">Signal</keyword>
<gene>
    <name evidence="2" type="ORF">APLA_LOCUS16865</name>
</gene>
<reference evidence="2 3" key="1">
    <citation type="submission" date="2020-04" db="EMBL/GenBank/DDBJ databases">
        <authorList>
            <person name="Wallbank WR R."/>
            <person name="Pardo Diaz C."/>
            <person name="Kozak K."/>
            <person name="Martin S."/>
            <person name="Jiggins C."/>
            <person name="Moest M."/>
            <person name="Warren A I."/>
            <person name="Byers J.R.P. K."/>
            <person name="Montejo-Kovacevich G."/>
            <person name="Yen C E."/>
        </authorList>
    </citation>
    <scope>NUCLEOTIDE SEQUENCE [LARGE SCALE GENOMIC DNA]</scope>
</reference>
<organism evidence="2 3">
    <name type="scientific">Arctia plantaginis</name>
    <name type="common">Wood tiger moth</name>
    <name type="synonym">Phalaena plantaginis</name>
    <dbReference type="NCBI Taxonomy" id="874455"/>
    <lineage>
        <taxon>Eukaryota</taxon>
        <taxon>Metazoa</taxon>
        <taxon>Ecdysozoa</taxon>
        <taxon>Arthropoda</taxon>
        <taxon>Hexapoda</taxon>
        <taxon>Insecta</taxon>
        <taxon>Pterygota</taxon>
        <taxon>Neoptera</taxon>
        <taxon>Endopterygota</taxon>
        <taxon>Lepidoptera</taxon>
        <taxon>Glossata</taxon>
        <taxon>Ditrysia</taxon>
        <taxon>Noctuoidea</taxon>
        <taxon>Erebidae</taxon>
        <taxon>Arctiinae</taxon>
        <taxon>Arctia</taxon>
    </lineage>
</organism>
<feature type="signal peptide" evidence="1">
    <location>
        <begin position="1"/>
        <end position="25"/>
    </location>
</feature>